<sequence length="163" mass="19035">MIIPEEIKKIKKVVEEFFQKMTFPVEIDIKTPLKNIVFHKEEENFDTVLINLKSDEPQILIGEKGQTLIEIQNLLGRILNKELPKNVYIDLDINEYKKKKTEYLKSLAKDLADEVALTKKEKALYPMPAYERRIIHMELSTRPDVTTESQGEEPERGVVIKPR</sequence>
<dbReference type="SMART" id="SM00393">
    <property type="entry name" value="R3H"/>
    <property type="match status" value="1"/>
</dbReference>
<dbReference type="InterPro" id="IPR038008">
    <property type="entry name" value="Jag_KH"/>
</dbReference>
<keyword evidence="1" id="KW-0694">RNA-binding</keyword>
<dbReference type="AlphaFoldDB" id="A0A2H9T173"/>
<dbReference type="SUPFAM" id="SSF82708">
    <property type="entry name" value="R3H domain"/>
    <property type="match status" value="1"/>
</dbReference>
<dbReference type="PANTHER" id="PTHR35800">
    <property type="entry name" value="PROTEIN JAG"/>
    <property type="match status" value="1"/>
</dbReference>
<dbReference type="PANTHER" id="PTHR35800:SF1">
    <property type="entry name" value="RNA-BINDING PROTEIN KHPB"/>
    <property type="match status" value="1"/>
</dbReference>
<gene>
    <name evidence="4" type="ORF">COU98_01720</name>
</gene>
<evidence type="ECO:0000259" key="3">
    <source>
        <dbReference type="PROSITE" id="PS51061"/>
    </source>
</evidence>
<evidence type="ECO:0000313" key="4">
    <source>
        <dbReference type="EMBL" id="PJE69484.1"/>
    </source>
</evidence>
<name>A0A2H9T173_9BACT</name>
<dbReference type="Pfam" id="PF07650">
    <property type="entry name" value="KH_2"/>
    <property type="match status" value="1"/>
</dbReference>
<evidence type="ECO:0000256" key="1">
    <source>
        <dbReference type="ARBA" id="ARBA00022884"/>
    </source>
</evidence>
<evidence type="ECO:0000313" key="5">
    <source>
        <dbReference type="Proteomes" id="UP000236946"/>
    </source>
</evidence>
<feature type="domain" description="R3H" evidence="3">
    <location>
        <begin position="98"/>
        <end position="163"/>
    </location>
</feature>
<reference evidence="5" key="1">
    <citation type="submission" date="2017-09" db="EMBL/GenBank/DDBJ databases">
        <title>Depth-based differentiation of microbial function through sediment-hosted aquifers and enrichment of novel symbionts in the deep terrestrial subsurface.</title>
        <authorList>
            <person name="Probst A.J."/>
            <person name="Ladd B."/>
            <person name="Jarett J.K."/>
            <person name="Geller-Mcgrath D.E."/>
            <person name="Sieber C.M.K."/>
            <person name="Emerson J.B."/>
            <person name="Anantharaman K."/>
            <person name="Thomas B.C."/>
            <person name="Malmstrom R."/>
            <person name="Stieglmeier M."/>
            <person name="Klingl A."/>
            <person name="Woyke T."/>
            <person name="Ryan C.M."/>
            <person name="Banfield J.F."/>
        </authorList>
    </citation>
    <scope>NUCLEOTIDE SEQUENCE [LARGE SCALE GENOMIC DNA]</scope>
</reference>
<dbReference type="InterPro" id="IPR039247">
    <property type="entry name" value="KhpB"/>
</dbReference>
<dbReference type="Gene3D" id="3.30.1370.50">
    <property type="entry name" value="R3H-like domain"/>
    <property type="match status" value="1"/>
</dbReference>
<dbReference type="CDD" id="cd02414">
    <property type="entry name" value="KH-II_Jag"/>
    <property type="match status" value="1"/>
</dbReference>
<dbReference type="InterPro" id="IPR004044">
    <property type="entry name" value="KH_dom_type_2"/>
</dbReference>
<dbReference type="InterPro" id="IPR015946">
    <property type="entry name" value="KH_dom-like_a/b"/>
</dbReference>
<accession>A0A2H9T173</accession>
<comment type="caution">
    <text evidence="4">The sequence shown here is derived from an EMBL/GenBank/DDBJ whole genome shotgun (WGS) entry which is preliminary data.</text>
</comment>
<dbReference type="EMBL" id="PFEN01000032">
    <property type="protein sequence ID" value="PJE69484.1"/>
    <property type="molecule type" value="Genomic_DNA"/>
</dbReference>
<dbReference type="InterPro" id="IPR001374">
    <property type="entry name" value="R3H_dom"/>
</dbReference>
<dbReference type="GO" id="GO:0003723">
    <property type="term" value="F:RNA binding"/>
    <property type="evidence" value="ECO:0007669"/>
    <property type="project" value="UniProtKB-KW"/>
</dbReference>
<dbReference type="PROSITE" id="PS51061">
    <property type="entry name" value="R3H"/>
    <property type="match status" value="1"/>
</dbReference>
<dbReference type="Gene3D" id="3.30.300.20">
    <property type="match status" value="1"/>
</dbReference>
<feature type="region of interest" description="Disordered" evidence="2">
    <location>
        <begin position="142"/>
        <end position="163"/>
    </location>
</feature>
<organism evidence="4 5">
    <name type="scientific">Candidatus Staskawiczbacteria bacterium CG10_big_fil_rev_8_21_14_0_10_38_10</name>
    <dbReference type="NCBI Taxonomy" id="1974891"/>
    <lineage>
        <taxon>Bacteria</taxon>
        <taxon>Candidatus Staskawicziibacteriota</taxon>
    </lineage>
</organism>
<dbReference type="InterPro" id="IPR034079">
    <property type="entry name" value="R3H_KhpB"/>
</dbReference>
<evidence type="ECO:0000256" key="2">
    <source>
        <dbReference type="SAM" id="MobiDB-lite"/>
    </source>
</evidence>
<protein>
    <recommendedName>
        <fullName evidence="3">R3H domain-containing protein</fullName>
    </recommendedName>
</protein>
<proteinExistence type="predicted"/>
<dbReference type="CDD" id="cd02644">
    <property type="entry name" value="R3H_jag"/>
    <property type="match status" value="1"/>
</dbReference>
<dbReference type="Pfam" id="PF01424">
    <property type="entry name" value="R3H"/>
    <property type="match status" value="1"/>
</dbReference>
<feature type="compositionally biased region" description="Basic and acidic residues" evidence="2">
    <location>
        <begin position="153"/>
        <end position="163"/>
    </location>
</feature>
<dbReference type="InterPro" id="IPR036867">
    <property type="entry name" value="R3H_dom_sf"/>
</dbReference>
<dbReference type="Proteomes" id="UP000236946">
    <property type="component" value="Unassembled WGS sequence"/>
</dbReference>